<dbReference type="PROSITE" id="PS00455">
    <property type="entry name" value="AMP_BINDING"/>
    <property type="match status" value="1"/>
</dbReference>
<proteinExistence type="predicted"/>
<keyword evidence="4" id="KW-0436">Ligase</keyword>
<evidence type="ECO:0000313" key="5">
    <source>
        <dbReference type="Proteomes" id="UP000039865"/>
    </source>
</evidence>
<keyword evidence="5" id="KW-1185">Reference proteome</keyword>
<dbReference type="Gene3D" id="3.40.50.12780">
    <property type="entry name" value="N-terminal domain of ligase-like"/>
    <property type="match status" value="1"/>
</dbReference>
<name>A0A078AK67_STYLE</name>
<dbReference type="InParanoid" id="A0A078AK67"/>
<feature type="domain" description="AMP-dependent synthetase/ligase" evidence="3">
    <location>
        <begin position="54"/>
        <end position="487"/>
    </location>
</feature>
<dbReference type="Pfam" id="PF00501">
    <property type="entry name" value="AMP-binding"/>
    <property type="match status" value="1"/>
</dbReference>
<dbReference type="GO" id="GO:0004467">
    <property type="term" value="F:long-chain fatty acid-CoA ligase activity"/>
    <property type="evidence" value="ECO:0007669"/>
    <property type="project" value="TreeGrafter"/>
</dbReference>
<evidence type="ECO:0000256" key="1">
    <source>
        <dbReference type="ARBA" id="ARBA00022741"/>
    </source>
</evidence>
<dbReference type="InterPro" id="IPR020845">
    <property type="entry name" value="AMP-binding_CS"/>
</dbReference>
<dbReference type="EMBL" id="CCKQ01011231">
    <property type="protein sequence ID" value="CDW82775.1"/>
    <property type="molecule type" value="Genomic_DNA"/>
</dbReference>
<evidence type="ECO:0000256" key="2">
    <source>
        <dbReference type="ARBA" id="ARBA00022840"/>
    </source>
</evidence>
<keyword evidence="1" id="KW-0547">Nucleotide-binding</keyword>
<dbReference type="InterPro" id="IPR042099">
    <property type="entry name" value="ANL_N_sf"/>
</dbReference>
<dbReference type="OMA" id="KCPIVEH"/>
<dbReference type="GO" id="GO:0005524">
    <property type="term" value="F:ATP binding"/>
    <property type="evidence" value="ECO:0007669"/>
    <property type="project" value="UniProtKB-KW"/>
</dbReference>
<keyword evidence="2" id="KW-0067">ATP-binding</keyword>
<dbReference type="Proteomes" id="UP000039865">
    <property type="component" value="Unassembled WGS sequence"/>
</dbReference>
<dbReference type="GO" id="GO:0005783">
    <property type="term" value="C:endoplasmic reticulum"/>
    <property type="evidence" value="ECO:0007669"/>
    <property type="project" value="TreeGrafter"/>
</dbReference>
<gene>
    <name evidence="4" type="primary">Contig2335.g2515</name>
    <name evidence="4" type="ORF">STYLEM_11810</name>
</gene>
<protein>
    <submittedName>
        <fullName evidence="4">Long-chain-fatty-acid--ligase 5</fullName>
    </submittedName>
</protein>
<dbReference type="PANTHER" id="PTHR43272:SF33">
    <property type="entry name" value="AMP-BINDING DOMAIN-CONTAINING PROTEIN-RELATED"/>
    <property type="match status" value="1"/>
</dbReference>
<evidence type="ECO:0000313" key="4">
    <source>
        <dbReference type="EMBL" id="CDW82775.1"/>
    </source>
</evidence>
<organism evidence="4 5">
    <name type="scientific">Stylonychia lemnae</name>
    <name type="common">Ciliate</name>
    <dbReference type="NCBI Taxonomy" id="5949"/>
    <lineage>
        <taxon>Eukaryota</taxon>
        <taxon>Sar</taxon>
        <taxon>Alveolata</taxon>
        <taxon>Ciliophora</taxon>
        <taxon>Intramacronucleata</taxon>
        <taxon>Spirotrichea</taxon>
        <taxon>Stichotrichia</taxon>
        <taxon>Sporadotrichida</taxon>
        <taxon>Oxytrichidae</taxon>
        <taxon>Stylonychinae</taxon>
        <taxon>Stylonychia</taxon>
    </lineage>
</organism>
<sequence>MGNQQQNHVYSFFREDKEPLPGYSRELVCIKHKDNPDRLDPAEYRGCKTLWELFDNSVKKYGDRQFLGTRDSKQEGRPYVWTTYQQTYDKMDKFARGAEQLGLSPVTNAENTDYKFMGIFGKNREEWVVIDLACMRNSVTIVPFFDSLGPDALAFVINQTELTTMCIENNQFDLLVKLKQQRAPSLKNIVLFDDATLSQREKAQEAGLNLYTVKEIIQLGSEHPEVVLVEPKPETIYMFCYTSGTTGDPKGAKMSHSGFVAIQHLHEHAGIIFTPEDVSISYLPLAHIFEQANLTFSISLGYSHGFYSGDPLKLLEDIVVLKPTFFVTVPRILNRVYGKIMDGVNQKGGVAKWLFNKAVTDKTYYLNNGQGYTHKLYDKTVFGKVKDLFGGNLKYMITASAPISGEVLTFFKVALGIHVYEVYGQTESNGPITVTSPNDPTAGHVGGLITTNVVRLKDVVEMGYLSTDNPPRGELQFKGNNSFRGYFKNPEKTAEAVGEDGWTSTGDVAVVFPNGSIKIVDRAKNIFKLCQGEYIAPEKLENVYVQCPLVGQIFVYGDSLQAYLLAVIVPEPENSKKWFTEKGLEPNFESEEFKKAIIASMDAKAKEFNLTSLEKIKKIHLHNQPFTVANDLITPTFKIKRNVAKKVFQEFIDKMYSEPL</sequence>
<accession>A0A078AK67</accession>
<dbReference type="GO" id="GO:0016020">
    <property type="term" value="C:membrane"/>
    <property type="evidence" value="ECO:0007669"/>
    <property type="project" value="TreeGrafter"/>
</dbReference>
<reference evidence="4 5" key="1">
    <citation type="submission" date="2014-06" db="EMBL/GenBank/DDBJ databases">
        <authorList>
            <person name="Swart Estienne"/>
        </authorList>
    </citation>
    <scope>NUCLEOTIDE SEQUENCE [LARGE SCALE GENOMIC DNA]</scope>
    <source>
        <strain evidence="4 5">130c</strain>
    </source>
</reference>
<dbReference type="AlphaFoldDB" id="A0A078AK67"/>
<dbReference type="OrthoDB" id="1700726at2759"/>
<evidence type="ECO:0000259" key="3">
    <source>
        <dbReference type="Pfam" id="PF00501"/>
    </source>
</evidence>
<dbReference type="SUPFAM" id="SSF56801">
    <property type="entry name" value="Acetyl-CoA synthetase-like"/>
    <property type="match status" value="1"/>
</dbReference>
<dbReference type="PANTHER" id="PTHR43272">
    <property type="entry name" value="LONG-CHAIN-FATTY-ACID--COA LIGASE"/>
    <property type="match status" value="1"/>
</dbReference>
<dbReference type="InterPro" id="IPR000873">
    <property type="entry name" value="AMP-dep_synth/lig_dom"/>
</dbReference>